<evidence type="ECO:0000313" key="9">
    <source>
        <dbReference type="Proteomes" id="UP000647172"/>
    </source>
</evidence>
<dbReference type="InterPro" id="IPR050226">
    <property type="entry name" value="NagZ_Beta-hexosaminidase"/>
</dbReference>
<evidence type="ECO:0000256" key="1">
    <source>
        <dbReference type="ARBA" id="ARBA00001231"/>
    </source>
</evidence>
<keyword evidence="4" id="KW-0378">Hydrolase</keyword>
<evidence type="ECO:0000256" key="4">
    <source>
        <dbReference type="ARBA" id="ARBA00022801"/>
    </source>
</evidence>
<protein>
    <recommendedName>
        <fullName evidence="3">beta-N-acetylhexosaminidase</fullName>
        <ecNumber evidence="3">3.2.1.52</ecNumber>
    </recommendedName>
</protein>
<evidence type="ECO:0000256" key="5">
    <source>
        <dbReference type="ARBA" id="ARBA00023295"/>
    </source>
</evidence>
<dbReference type="PANTHER" id="PTHR30480">
    <property type="entry name" value="BETA-HEXOSAMINIDASE-RELATED"/>
    <property type="match status" value="1"/>
</dbReference>
<organism evidence="8 9">
    <name type="scientific">Actinoplanes nipponensis</name>
    <dbReference type="NCBI Taxonomy" id="135950"/>
    <lineage>
        <taxon>Bacteria</taxon>
        <taxon>Bacillati</taxon>
        <taxon>Actinomycetota</taxon>
        <taxon>Actinomycetes</taxon>
        <taxon>Micromonosporales</taxon>
        <taxon>Micromonosporaceae</taxon>
        <taxon>Actinoplanes</taxon>
    </lineage>
</organism>
<evidence type="ECO:0000256" key="3">
    <source>
        <dbReference type="ARBA" id="ARBA00012663"/>
    </source>
</evidence>
<feature type="domain" description="Glycoside hydrolase family 3 N-terminal" evidence="7">
    <location>
        <begin position="80"/>
        <end position="399"/>
    </location>
</feature>
<dbReference type="InterPro" id="IPR036962">
    <property type="entry name" value="Glyco_hydro_3_N_sf"/>
</dbReference>
<feature type="region of interest" description="Disordered" evidence="6">
    <location>
        <begin position="33"/>
        <end position="67"/>
    </location>
</feature>
<feature type="compositionally biased region" description="Low complexity" evidence="6">
    <location>
        <begin position="47"/>
        <end position="67"/>
    </location>
</feature>
<dbReference type="PANTHER" id="PTHR30480:SF13">
    <property type="entry name" value="BETA-HEXOSAMINIDASE"/>
    <property type="match status" value="1"/>
</dbReference>
<dbReference type="PROSITE" id="PS00775">
    <property type="entry name" value="GLYCOSYL_HYDROL_F3"/>
    <property type="match status" value="1"/>
</dbReference>
<dbReference type="Proteomes" id="UP000647172">
    <property type="component" value="Unassembled WGS sequence"/>
</dbReference>
<dbReference type="EMBL" id="BOMQ01000059">
    <property type="protein sequence ID" value="GIE51374.1"/>
    <property type="molecule type" value="Genomic_DNA"/>
</dbReference>
<evidence type="ECO:0000313" key="8">
    <source>
        <dbReference type="EMBL" id="GIE51374.1"/>
    </source>
</evidence>
<dbReference type="GO" id="GO:0005975">
    <property type="term" value="P:carbohydrate metabolic process"/>
    <property type="evidence" value="ECO:0007669"/>
    <property type="project" value="InterPro"/>
</dbReference>
<comment type="similarity">
    <text evidence="2">Belongs to the glycosyl hydrolase 3 family.</text>
</comment>
<evidence type="ECO:0000256" key="2">
    <source>
        <dbReference type="ARBA" id="ARBA00005336"/>
    </source>
</evidence>
<evidence type="ECO:0000256" key="6">
    <source>
        <dbReference type="SAM" id="MobiDB-lite"/>
    </source>
</evidence>
<keyword evidence="9" id="KW-1185">Reference proteome</keyword>
<sequence>MTSRLRWWSAGTVLLIVIAGVVIRQAVTDAPATPRALTSRSAGPVTASPSAGGPGVPASAPAPSARPRSCADAALAGLSLTERAGQVLMIGTPVDRPGDLTGVVARHHLGGVFLAGRSTRSAAALRGDLTALQRRAATPLLIALDQEGGSVQTLKGRDFPVIPSAQRLGAGPPAKLRAAVRDTAQRLAGIGVTVNLAPVADTVPAKLGEGNPPIGGFHRQYGSDPDAVAADIATVVSASQGADVLTILKHFPGLGRVRANTDTAVRVVDDTTTVDDPYLKPFVAGMGAGSAGVMISSATYPKIDGSSIAAFSRPIVTGLLREKLGYTGLVMSDDLGAADSASALPAGQRAVRFVAAGGDLALTIRPEDAAPMAASLIAAAGDSPSFSARLGDAARHVLQAKERAGLLRC</sequence>
<dbReference type="AlphaFoldDB" id="A0A919JHZ1"/>
<proteinExistence type="inferred from homology"/>
<dbReference type="EC" id="3.2.1.52" evidence="3"/>
<dbReference type="Pfam" id="PF00933">
    <property type="entry name" value="Glyco_hydro_3"/>
    <property type="match status" value="1"/>
</dbReference>
<name>A0A919JHZ1_9ACTN</name>
<accession>A0A919JHZ1</accession>
<dbReference type="Gene3D" id="3.20.20.300">
    <property type="entry name" value="Glycoside hydrolase, family 3, N-terminal domain"/>
    <property type="match status" value="1"/>
</dbReference>
<comment type="catalytic activity">
    <reaction evidence="1">
        <text>Hydrolysis of terminal non-reducing N-acetyl-D-hexosamine residues in N-acetyl-beta-D-hexosaminides.</text>
        <dbReference type="EC" id="3.2.1.52"/>
    </reaction>
</comment>
<keyword evidence="5" id="KW-0326">Glycosidase</keyword>
<dbReference type="RefSeq" id="WP_203771865.1">
    <property type="nucleotide sequence ID" value="NZ_BAAAYJ010000051.1"/>
</dbReference>
<gene>
    <name evidence="8" type="ORF">Ani05nite_49080</name>
</gene>
<dbReference type="GO" id="GO:0004563">
    <property type="term" value="F:beta-N-acetylhexosaminidase activity"/>
    <property type="evidence" value="ECO:0007669"/>
    <property type="project" value="UniProtKB-EC"/>
</dbReference>
<dbReference type="SUPFAM" id="SSF51445">
    <property type="entry name" value="(Trans)glycosidases"/>
    <property type="match status" value="1"/>
</dbReference>
<dbReference type="InterPro" id="IPR019800">
    <property type="entry name" value="Glyco_hydro_3_AS"/>
</dbReference>
<dbReference type="GO" id="GO:0009254">
    <property type="term" value="P:peptidoglycan turnover"/>
    <property type="evidence" value="ECO:0007669"/>
    <property type="project" value="TreeGrafter"/>
</dbReference>
<dbReference type="InterPro" id="IPR017853">
    <property type="entry name" value="GH"/>
</dbReference>
<comment type="caution">
    <text evidence="8">The sequence shown here is derived from an EMBL/GenBank/DDBJ whole genome shotgun (WGS) entry which is preliminary data.</text>
</comment>
<evidence type="ECO:0000259" key="7">
    <source>
        <dbReference type="Pfam" id="PF00933"/>
    </source>
</evidence>
<dbReference type="InterPro" id="IPR001764">
    <property type="entry name" value="Glyco_hydro_3_N"/>
</dbReference>
<reference evidence="8" key="1">
    <citation type="submission" date="2021-01" db="EMBL/GenBank/DDBJ databases">
        <title>Whole genome shotgun sequence of Actinoplanes nipponensis NBRC 14063.</title>
        <authorList>
            <person name="Komaki H."/>
            <person name="Tamura T."/>
        </authorList>
    </citation>
    <scope>NUCLEOTIDE SEQUENCE</scope>
    <source>
        <strain evidence="8">NBRC 14063</strain>
    </source>
</reference>